<keyword evidence="1" id="KW-0488">Methylation</keyword>
<dbReference type="FunCoup" id="A0A146G302">
    <property type="interactions" value="16"/>
</dbReference>
<comment type="caution">
    <text evidence="2">The sequence shown here is derived from an EMBL/GenBank/DDBJ whole genome shotgun (WGS) entry which is preliminary data.</text>
</comment>
<sequence length="201" mass="20741">MKRLRSSAFTLIELLVVISIIGILAALALPAITSALTKGQMTQTLSNMKQLHLATQQMALDATTTGDTNLGWPGDTGGTWAGWTTNLVGGNYLTSSDLAKLLSAPGIIVPVPSASNAPTKSALLLYNVSENSDGSTVFLSTANFTNSASGGTAPIATAKPYGNKGFVVFRKAGDGIILQPRQAGNTNLVGMFTNTIAVPSN</sequence>
<dbReference type="Proteomes" id="UP000076023">
    <property type="component" value="Unassembled WGS sequence"/>
</dbReference>
<dbReference type="STRING" id="690879.TSACC_2428"/>
<name>A0A146G302_TERSA</name>
<dbReference type="Pfam" id="PF07963">
    <property type="entry name" value="N_methyl"/>
    <property type="match status" value="1"/>
</dbReference>
<evidence type="ECO:0000313" key="2">
    <source>
        <dbReference type="EMBL" id="GAT32031.1"/>
    </source>
</evidence>
<dbReference type="Gene3D" id="3.30.700.10">
    <property type="entry name" value="Glycoprotein, Type 4 Pilin"/>
    <property type="match status" value="1"/>
</dbReference>
<dbReference type="PRINTS" id="PR00813">
    <property type="entry name" value="BCTERIALGSPG"/>
</dbReference>
<proteinExistence type="predicted"/>
<dbReference type="EMBL" id="BDCO01000002">
    <property type="protein sequence ID" value="GAT32031.1"/>
    <property type="molecule type" value="Genomic_DNA"/>
</dbReference>
<reference evidence="3" key="1">
    <citation type="journal article" date="2017" name="Genome Announc.">
        <title>Draft Genome Sequence of Terrimicrobium sacchariphilum NM-5T, a Facultative Anaerobic Soil Bacterium of the Class Spartobacteria.</title>
        <authorList>
            <person name="Qiu Y.L."/>
            <person name="Tourlousse D.M."/>
            <person name="Matsuura N."/>
            <person name="Ohashi A."/>
            <person name="Sekiguchi Y."/>
        </authorList>
    </citation>
    <scope>NUCLEOTIDE SEQUENCE [LARGE SCALE GENOMIC DNA]</scope>
    <source>
        <strain evidence="3">NM-5</strain>
    </source>
</reference>
<dbReference type="SUPFAM" id="SSF54523">
    <property type="entry name" value="Pili subunits"/>
    <property type="match status" value="1"/>
</dbReference>
<evidence type="ECO:0000256" key="1">
    <source>
        <dbReference type="ARBA" id="ARBA00022481"/>
    </source>
</evidence>
<dbReference type="InterPro" id="IPR012902">
    <property type="entry name" value="N_methyl_site"/>
</dbReference>
<protein>
    <submittedName>
        <fullName evidence="2">Prepilin-type N-terminal cleavage/methylation domain-containing protein</fullName>
    </submittedName>
</protein>
<dbReference type="InterPro" id="IPR045584">
    <property type="entry name" value="Pilin-like"/>
</dbReference>
<dbReference type="InterPro" id="IPR000983">
    <property type="entry name" value="Bac_GSPG_pilin"/>
</dbReference>
<dbReference type="GO" id="GO:0015628">
    <property type="term" value="P:protein secretion by the type II secretion system"/>
    <property type="evidence" value="ECO:0007669"/>
    <property type="project" value="InterPro"/>
</dbReference>
<keyword evidence="3" id="KW-1185">Reference proteome</keyword>
<accession>A0A146G302</accession>
<dbReference type="OrthoDB" id="9833926at2"/>
<dbReference type="PANTHER" id="PTHR30093">
    <property type="entry name" value="GENERAL SECRETION PATHWAY PROTEIN G"/>
    <property type="match status" value="1"/>
</dbReference>
<dbReference type="NCBIfam" id="TIGR02532">
    <property type="entry name" value="IV_pilin_GFxxxE"/>
    <property type="match status" value="1"/>
</dbReference>
<organism evidence="2 3">
    <name type="scientific">Terrimicrobium sacchariphilum</name>
    <dbReference type="NCBI Taxonomy" id="690879"/>
    <lineage>
        <taxon>Bacteria</taxon>
        <taxon>Pseudomonadati</taxon>
        <taxon>Verrucomicrobiota</taxon>
        <taxon>Terrimicrobiia</taxon>
        <taxon>Terrimicrobiales</taxon>
        <taxon>Terrimicrobiaceae</taxon>
        <taxon>Terrimicrobium</taxon>
    </lineage>
</organism>
<dbReference type="AlphaFoldDB" id="A0A146G302"/>
<evidence type="ECO:0000313" key="3">
    <source>
        <dbReference type="Proteomes" id="UP000076023"/>
    </source>
</evidence>
<dbReference type="InParanoid" id="A0A146G302"/>
<gene>
    <name evidence="2" type="ORF">TSACC_2428</name>
</gene>
<dbReference type="GO" id="GO:0015627">
    <property type="term" value="C:type II protein secretion system complex"/>
    <property type="evidence" value="ECO:0007669"/>
    <property type="project" value="InterPro"/>
</dbReference>
<dbReference type="RefSeq" id="WP_075077891.1">
    <property type="nucleotide sequence ID" value="NZ_BDCO01000002.1"/>
</dbReference>